<organism evidence="2 3">
    <name type="scientific">Ilex paraguariensis</name>
    <name type="common">yerba mate</name>
    <dbReference type="NCBI Taxonomy" id="185542"/>
    <lineage>
        <taxon>Eukaryota</taxon>
        <taxon>Viridiplantae</taxon>
        <taxon>Streptophyta</taxon>
        <taxon>Embryophyta</taxon>
        <taxon>Tracheophyta</taxon>
        <taxon>Spermatophyta</taxon>
        <taxon>Magnoliopsida</taxon>
        <taxon>eudicotyledons</taxon>
        <taxon>Gunneridae</taxon>
        <taxon>Pentapetalae</taxon>
        <taxon>asterids</taxon>
        <taxon>campanulids</taxon>
        <taxon>Aquifoliales</taxon>
        <taxon>Aquifoliaceae</taxon>
        <taxon>Ilex</taxon>
    </lineage>
</organism>
<evidence type="ECO:0008006" key="4">
    <source>
        <dbReference type="Google" id="ProtNLM"/>
    </source>
</evidence>
<evidence type="ECO:0000256" key="1">
    <source>
        <dbReference type="SAM" id="MobiDB-lite"/>
    </source>
</evidence>
<sequence>MVISGESEEGKKESMAMGPERSKLLHNFTLPSNLKWGSRRFLRCMKVDSNGENSVIDRRFSLSQVENGFIRRQGESETERFGSVNRMGSFVVSRSVVPEVRRSGCEFSGGEDGIEVVRAKLMSDLRNEAGKMKDAILRENFVKKPPVAVIPAVAEPLKPWNLRKRRAACKDPNGGDGVSGGKISMVDVVRPNFASPARNDSKSPRLRGNDVGGGGGCDDGAVGEMKKRAKFSVPLSKREIAEDFMAMVGHRPPRRPKRRPRIVQRDLDTVFPGLWLTEISPNLYSVPDAAETGKVG</sequence>
<dbReference type="Proteomes" id="UP001642360">
    <property type="component" value="Unassembled WGS sequence"/>
</dbReference>
<accession>A0ABC8SXR5</accession>
<dbReference type="EMBL" id="CAUOFW020003369">
    <property type="protein sequence ID" value="CAK9159507.1"/>
    <property type="molecule type" value="Genomic_DNA"/>
</dbReference>
<evidence type="ECO:0000313" key="2">
    <source>
        <dbReference type="EMBL" id="CAK9159507.1"/>
    </source>
</evidence>
<name>A0ABC8SXR5_9AQUA</name>
<dbReference type="Pfam" id="PF07797">
    <property type="entry name" value="DUF1639"/>
    <property type="match status" value="1"/>
</dbReference>
<gene>
    <name evidence="2" type="ORF">ILEXP_LOCUS28201</name>
</gene>
<dbReference type="InterPro" id="IPR012438">
    <property type="entry name" value="DUF1639"/>
</dbReference>
<reference evidence="2 3" key="1">
    <citation type="submission" date="2024-02" db="EMBL/GenBank/DDBJ databases">
        <authorList>
            <person name="Vignale AGUSTIN F."/>
            <person name="Sosa J E."/>
            <person name="Modenutti C."/>
        </authorList>
    </citation>
    <scope>NUCLEOTIDE SEQUENCE [LARGE SCALE GENOMIC DNA]</scope>
</reference>
<keyword evidence="3" id="KW-1185">Reference proteome</keyword>
<comment type="caution">
    <text evidence="2">The sequence shown here is derived from an EMBL/GenBank/DDBJ whole genome shotgun (WGS) entry which is preliminary data.</text>
</comment>
<feature type="region of interest" description="Disordered" evidence="1">
    <location>
        <begin position="193"/>
        <end position="222"/>
    </location>
</feature>
<protein>
    <recommendedName>
        <fullName evidence="4">DUF1639 family protein</fullName>
    </recommendedName>
</protein>
<dbReference type="PANTHER" id="PTHR33130">
    <property type="entry name" value="PUTATIVE (DUF1639)-RELATED"/>
    <property type="match status" value="1"/>
</dbReference>
<dbReference type="PANTHER" id="PTHR33130:SF43">
    <property type="entry name" value="OS01G0688600 PROTEIN"/>
    <property type="match status" value="1"/>
</dbReference>
<evidence type="ECO:0000313" key="3">
    <source>
        <dbReference type="Proteomes" id="UP001642360"/>
    </source>
</evidence>
<dbReference type="AlphaFoldDB" id="A0ABC8SXR5"/>
<proteinExistence type="predicted"/>